<dbReference type="PANTHER" id="PTHR15549">
    <property type="entry name" value="PAIRED IMMUNOGLOBULIN-LIKE TYPE 2 RECEPTOR"/>
    <property type="match status" value="1"/>
</dbReference>
<keyword evidence="8" id="KW-1185">Reference proteome</keyword>
<evidence type="ECO:0000256" key="6">
    <source>
        <dbReference type="SAM" id="Phobius"/>
    </source>
</evidence>
<accession>A0AA39CM78</accession>
<evidence type="ECO:0000256" key="4">
    <source>
        <dbReference type="ARBA" id="ARBA00023136"/>
    </source>
</evidence>
<reference evidence="7" key="1">
    <citation type="submission" date="2022-10" db="EMBL/GenBank/DDBJ databases">
        <title>Culturing micro-colonial fungi from biological soil crusts in the Mojave desert and describing Neophaeococcomyces mojavensis, and introducing the new genera and species Taxawa tesnikishii.</title>
        <authorList>
            <person name="Kurbessoian T."/>
            <person name="Stajich J.E."/>
        </authorList>
    </citation>
    <scope>NUCLEOTIDE SEQUENCE</scope>
    <source>
        <strain evidence="7">TK_41</strain>
    </source>
</reference>
<comment type="caution">
    <text evidence="7">The sequence shown here is derived from an EMBL/GenBank/DDBJ whole genome shotgun (WGS) entry which is preliminary data.</text>
</comment>
<organism evidence="7 8">
    <name type="scientific">Cladophialophora chaetospira</name>
    <dbReference type="NCBI Taxonomy" id="386627"/>
    <lineage>
        <taxon>Eukaryota</taxon>
        <taxon>Fungi</taxon>
        <taxon>Dikarya</taxon>
        <taxon>Ascomycota</taxon>
        <taxon>Pezizomycotina</taxon>
        <taxon>Eurotiomycetes</taxon>
        <taxon>Chaetothyriomycetidae</taxon>
        <taxon>Chaetothyriales</taxon>
        <taxon>Herpotrichiellaceae</taxon>
        <taxon>Cladophialophora</taxon>
    </lineage>
</organism>
<evidence type="ECO:0000256" key="2">
    <source>
        <dbReference type="ARBA" id="ARBA00022692"/>
    </source>
</evidence>
<dbReference type="AlphaFoldDB" id="A0AA39CM78"/>
<gene>
    <name evidence="7" type="ORF">H2200_003372</name>
</gene>
<evidence type="ECO:0000256" key="3">
    <source>
        <dbReference type="ARBA" id="ARBA00022989"/>
    </source>
</evidence>
<comment type="subcellular location">
    <subcellularLocation>
        <location evidence="1">Membrane</location>
        <topology evidence="1">Single-pass membrane protein</topology>
    </subcellularLocation>
</comment>
<keyword evidence="2 6" id="KW-0812">Transmembrane</keyword>
<feature type="transmembrane region" description="Helical" evidence="6">
    <location>
        <begin position="214"/>
        <end position="238"/>
    </location>
</feature>
<sequence>MNTSASTAQCYSYSSGEVAEWTYIPCNPAGGDSMCCRVFQDPTSRTPDSCLPNGLCSWFDRNAAEVDQQQFWIESCSDPNWEAPACAVFKKYKAAGGCWQDEVHNTPLGFCPETNNYCCNQNSDNTSCCDTSVSEHLFLDLPIASMIPVTTSFSGSLYTTVLPTLMSNTISTSTSTTTGNLTSSTSSNARASTPATSALPTTTSSIHDSSSKHLSAGAGIGIGIAASLVLVAAVAGGYKLLRRSRRKRALPQYEANEDPEVTKNIYPAEDLPSKSIAEELPSKRVDSMGDVNYVVSHGKHTSNAITYNSPPQTSPFQGKAHQNINHFLLCNWNLSHTKDSSTEVIFHLETDILADERMAQATDLVEDQALGEAGEVASVNEQGSTSGNDLHQEFGGMQLDSDDNSSNSIISWYESIPPPTGPAKRYNKNCGLGKCPPEIRDQIWELVLGGRHEIDITIRIYDQGFVRSSPSVYFWEMLNIANTCRSLRTEMFRRMQEYITFTHYCPTNFGSTIKHVPHTILRRIRTFHLYCDGYLDRVPEIASPKVLALISNHMPQLVRFQVKSSYSHGIGYGVQLSHAERQRAILRFGAFLIAKMKEMDMLIWPGDSGPTYEPGRDRTMYYVEVASSKYFRDRRLYRAAVPKYLNEKDAEEDVLSLVEDRLLNSTVLRRLHWDDLLEISIDDLTLDRTMHDNSEVNEGDAHYFFQVDNEGYVTKERRRKLGKPFIPVDRLIDICENRKRKAIQNGTYRSGIAPSRPPRGHGRGRASGRGRGGRATAATQAGVDGTNSSNSHVVHANAARGRGNGRGRGVGRGRGAYGGTGAQIWTSAPIQNRSSNSWADAIATPMW</sequence>
<evidence type="ECO:0000256" key="1">
    <source>
        <dbReference type="ARBA" id="ARBA00004167"/>
    </source>
</evidence>
<evidence type="ECO:0000313" key="8">
    <source>
        <dbReference type="Proteomes" id="UP001172673"/>
    </source>
</evidence>
<evidence type="ECO:0000256" key="5">
    <source>
        <dbReference type="SAM" id="MobiDB-lite"/>
    </source>
</evidence>
<keyword evidence="3 6" id="KW-1133">Transmembrane helix</keyword>
<feature type="region of interest" description="Disordered" evidence="5">
    <location>
        <begin position="796"/>
        <end position="815"/>
    </location>
</feature>
<protein>
    <submittedName>
        <fullName evidence="7">Uncharacterized protein</fullName>
    </submittedName>
</protein>
<feature type="region of interest" description="Disordered" evidence="5">
    <location>
        <begin position="173"/>
        <end position="210"/>
    </location>
</feature>
<feature type="region of interest" description="Disordered" evidence="5">
    <location>
        <begin position="745"/>
        <end position="791"/>
    </location>
</feature>
<name>A0AA39CM78_9EURO</name>
<dbReference type="Proteomes" id="UP001172673">
    <property type="component" value="Unassembled WGS sequence"/>
</dbReference>
<dbReference type="GO" id="GO:0071944">
    <property type="term" value="C:cell periphery"/>
    <property type="evidence" value="ECO:0007669"/>
    <property type="project" value="UniProtKB-ARBA"/>
</dbReference>
<dbReference type="EMBL" id="JAPDRK010000004">
    <property type="protein sequence ID" value="KAJ9613430.1"/>
    <property type="molecule type" value="Genomic_DNA"/>
</dbReference>
<keyword evidence="4 6" id="KW-0472">Membrane</keyword>
<dbReference type="GO" id="GO:0016020">
    <property type="term" value="C:membrane"/>
    <property type="evidence" value="ECO:0007669"/>
    <property type="project" value="UniProtKB-SubCell"/>
</dbReference>
<proteinExistence type="predicted"/>
<feature type="compositionally biased region" description="Basic residues" evidence="5">
    <location>
        <begin position="758"/>
        <end position="772"/>
    </location>
</feature>
<dbReference type="InterPro" id="IPR051694">
    <property type="entry name" value="Immunoregulatory_rcpt-like"/>
</dbReference>
<evidence type="ECO:0000313" key="7">
    <source>
        <dbReference type="EMBL" id="KAJ9613430.1"/>
    </source>
</evidence>